<sequence length="191" mass="20564">APPSPDYIPGPEEPEQAPPSPDYVPGLEHADDEIVAEDQPYAKDASPITQSPEYVPESDFEVHPEDDDDEDPEEDPVDYPADGGDDGDDEEESSEDKEDDEMDVEADEEEEHPAPADSVVVAPTATYQAPSTEETEPFETDESAATPPPHLAYCTTARISIPSPLPMPAWTDLEVARLLAISSPPASPLSP</sequence>
<name>A0A699UMC3_TANCI</name>
<feature type="region of interest" description="Disordered" evidence="1">
    <location>
        <begin position="1"/>
        <end position="150"/>
    </location>
</feature>
<evidence type="ECO:0000313" key="2">
    <source>
        <dbReference type="EMBL" id="GFD23263.1"/>
    </source>
</evidence>
<gene>
    <name evidence="2" type="ORF">Tci_895232</name>
</gene>
<dbReference type="AlphaFoldDB" id="A0A699UMC3"/>
<feature type="compositionally biased region" description="Acidic residues" evidence="1">
    <location>
        <begin position="56"/>
        <end position="111"/>
    </location>
</feature>
<dbReference type="EMBL" id="BKCJ011343539">
    <property type="protein sequence ID" value="GFD23263.1"/>
    <property type="molecule type" value="Genomic_DNA"/>
</dbReference>
<proteinExistence type="predicted"/>
<feature type="compositionally biased region" description="Acidic residues" evidence="1">
    <location>
        <begin position="133"/>
        <end position="142"/>
    </location>
</feature>
<protein>
    <submittedName>
        <fullName evidence="2">Uncharacterized protein</fullName>
    </submittedName>
</protein>
<organism evidence="2">
    <name type="scientific">Tanacetum cinerariifolium</name>
    <name type="common">Dalmatian daisy</name>
    <name type="synonym">Chrysanthemum cinerariifolium</name>
    <dbReference type="NCBI Taxonomy" id="118510"/>
    <lineage>
        <taxon>Eukaryota</taxon>
        <taxon>Viridiplantae</taxon>
        <taxon>Streptophyta</taxon>
        <taxon>Embryophyta</taxon>
        <taxon>Tracheophyta</taxon>
        <taxon>Spermatophyta</taxon>
        <taxon>Magnoliopsida</taxon>
        <taxon>eudicotyledons</taxon>
        <taxon>Gunneridae</taxon>
        <taxon>Pentapetalae</taxon>
        <taxon>asterids</taxon>
        <taxon>campanulids</taxon>
        <taxon>Asterales</taxon>
        <taxon>Asteraceae</taxon>
        <taxon>Asteroideae</taxon>
        <taxon>Anthemideae</taxon>
        <taxon>Anthemidinae</taxon>
        <taxon>Tanacetum</taxon>
    </lineage>
</organism>
<feature type="non-terminal residue" evidence="2">
    <location>
        <position position="1"/>
    </location>
</feature>
<evidence type="ECO:0000256" key="1">
    <source>
        <dbReference type="SAM" id="MobiDB-lite"/>
    </source>
</evidence>
<feature type="non-terminal residue" evidence="2">
    <location>
        <position position="191"/>
    </location>
</feature>
<comment type="caution">
    <text evidence="2">The sequence shown here is derived from an EMBL/GenBank/DDBJ whole genome shotgun (WGS) entry which is preliminary data.</text>
</comment>
<reference evidence="2" key="1">
    <citation type="journal article" date="2019" name="Sci. Rep.">
        <title>Draft genome of Tanacetum cinerariifolium, the natural source of mosquito coil.</title>
        <authorList>
            <person name="Yamashiro T."/>
            <person name="Shiraishi A."/>
            <person name="Satake H."/>
            <person name="Nakayama K."/>
        </authorList>
    </citation>
    <scope>NUCLEOTIDE SEQUENCE</scope>
</reference>
<accession>A0A699UMC3</accession>